<feature type="compositionally biased region" description="Acidic residues" evidence="1">
    <location>
        <begin position="1201"/>
        <end position="1215"/>
    </location>
</feature>
<evidence type="ECO:0000256" key="1">
    <source>
        <dbReference type="SAM" id="MobiDB-lite"/>
    </source>
</evidence>
<feature type="region of interest" description="Disordered" evidence="1">
    <location>
        <begin position="240"/>
        <end position="276"/>
    </location>
</feature>
<feature type="compositionally biased region" description="Polar residues" evidence="1">
    <location>
        <begin position="402"/>
        <end position="421"/>
    </location>
</feature>
<sequence length="1456" mass="153343">MLRPEPCGEIAPLFCELCTIVHLSPASLLIPANQAPGLFVLLFWPYTRICRSFDLHSRIDRFQTPSRSSLEVSRLACPASLTRPMGCMKARFSPSASLHSPSFPTWGLFHSAHLSPCAYGAIADRLSKTSYKFCGFVRLKSFRSCPTPLGRLAHSLIPVFAPPALFLPNCYASRKEGPQPSFSDIHVFSRPFHAPSTGCADITMNHPFPQANDFFLFIPRPARPTRRSIALQLGQKASSPFGHPATLSDDPHPSPQPHHPSILSGGSSVSSTGSRGLSAAAASSSSIGSNTWTGPANLGLSTLALTASVQPLILAPHGTGSTRLPSVRSLSRRRATAHPSAASLWPPLFSTSNSNPHFSQSILENTDSVGVHIDSTRPPDPLIGSSPARSTPPKLIYPTCNDGIQTSRKSSQPVDISSTIEQCHFPPASNSTDFDDGSNQASVPTSTSSTTGSSVTSSAFTVTGITCNTEAHNNNLTLSSSFTPKVLAISPISSLPSKPEDACSGDANQVVLTLPSHSSPIGLYHLSPALKSGDTRKPISGDYLPTNSGNTSPVSIVGSCTSPSISLSQTHFVSSASITSTTSSSSLHSVDSFNSANIAPLEPTSSQASTVEALPYSRNFKQENLVIWSPSFDFETPPLSYLKPCISPIEANISGLSAAAMATRPPPAPMTITGSSTTSSSAATISTPTFSKPGIINFSNELFRGGRLGSVASRESSYSPPADRSNPVHARRTVTAGSAKAAGAGSVNSGVLNNAMGTDTVASGEHAALENAVLFRKLESAAQARGDLKKLDNHQMPLNGKHTDSHNFSFDSDENTESSDNSEGHEEGEVRNKDEKVPGSKSVSQTGKTGGHNDESGFLLLATSSTFLPSFNMTQGAVAASSLEPNTTTSSQSHSVNSPLNYLMRFFASGGRVIQLKPIPPDYPHRQRRRRGFQPGGVQLVDVGVQASTLTGSGDVGCCIHCSLRPFHQQPSASLSSATASLTSDATSAIRDRQALSQLTKVSAPITAQIITKLPLFVPLIHVAPSLIPLSRGVPLRRPRLGNQSSFTGQTAGSCAASTVGVQGSGANRFAWPVDGEIVDCVETLPDSPTGVHAVASSLFCLLATEIGISSSITACAAASAGSGRAEFEFYEAACVAALVICGPIPPPTLRPSAALPRRSGQQVVSTVVQVTSSSGADGTKLLRAGSGCEIETKEFKRTVDEDEEARDNDDDEDSTVNASRRLRRQLRRTQKTQEISAAAVHEAIKYNQQQVQHQKMLEQQKLKPTSSASSSSASPTSSSTSSASSPLPSPIKEPASVQSQQMDKENSKSGHPPSTTATRANAAATIEIGAKNVISSALNSIAGAPHPTSPQQLPPSTTPTLLQQQYSSDLKSQMAQTASAAAATPTNRLAEARQRAKRYIELRKLSMQENSSGATLIGQEVITISKGTFSSSPASCIPLVQLNLSLHFLPRRAFY</sequence>
<feature type="compositionally biased region" description="Basic and acidic residues" evidence="1">
    <location>
        <begin position="822"/>
        <end position="838"/>
    </location>
</feature>
<evidence type="ECO:0000313" key="3">
    <source>
        <dbReference type="Proteomes" id="UP000784294"/>
    </source>
</evidence>
<organism evidence="2 3">
    <name type="scientific">Protopolystoma xenopodis</name>
    <dbReference type="NCBI Taxonomy" id="117903"/>
    <lineage>
        <taxon>Eukaryota</taxon>
        <taxon>Metazoa</taxon>
        <taxon>Spiralia</taxon>
        <taxon>Lophotrochozoa</taxon>
        <taxon>Platyhelminthes</taxon>
        <taxon>Monogenea</taxon>
        <taxon>Polyopisthocotylea</taxon>
        <taxon>Polystomatidea</taxon>
        <taxon>Polystomatidae</taxon>
        <taxon>Protopolystoma</taxon>
    </lineage>
</organism>
<feature type="compositionally biased region" description="Low complexity" evidence="1">
    <location>
        <begin position="1265"/>
        <end position="1287"/>
    </location>
</feature>
<dbReference type="Proteomes" id="UP000784294">
    <property type="component" value="Unassembled WGS sequence"/>
</dbReference>
<feature type="region of interest" description="Disordered" evidence="1">
    <location>
        <begin position="1195"/>
        <end position="1234"/>
    </location>
</feature>
<gene>
    <name evidence="2" type="ORF">PXEA_LOCUS27198</name>
</gene>
<feature type="compositionally biased region" description="Low complexity" evidence="1">
    <location>
        <begin position="442"/>
        <end position="456"/>
    </location>
</feature>
<feature type="region of interest" description="Disordered" evidence="1">
    <location>
        <begin position="790"/>
        <end position="855"/>
    </location>
</feature>
<accession>A0A3S5CMU3</accession>
<evidence type="ECO:0000313" key="2">
    <source>
        <dbReference type="EMBL" id="VEL33758.1"/>
    </source>
</evidence>
<protein>
    <submittedName>
        <fullName evidence="2">Uncharacterized protein</fullName>
    </submittedName>
</protein>
<feature type="compositionally biased region" description="Basic residues" evidence="1">
    <location>
        <begin position="1221"/>
        <end position="1231"/>
    </location>
</feature>
<feature type="region of interest" description="Disordered" evidence="1">
    <location>
        <begin position="1251"/>
        <end position="1319"/>
    </location>
</feature>
<proteinExistence type="predicted"/>
<feature type="region of interest" description="Disordered" evidence="1">
    <location>
        <begin position="376"/>
        <end position="456"/>
    </location>
</feature>
<dbReference type="EMBL" id="CAAALY010246337">
    <property type="protein sequence ID" value="VEL33758.1"/>
    <property type="molecule type" value="Genomic_DNA"/>
</dbReference>
<name>A0A3S5CMU3_9PLAT</name>
<reference evidence="2" key="1">
    <citation type="submission" date="2018-11" db="EMBL/GenBank/DDBJ databases">
        <authorList>
            <consortium name="Pathogen Informatics"/>
        </authorList>
    </citation>
    <scope>NUCLEOTIDE SEQUENCE</scope>
</reference>
<feature type="compositionally biased region" description="Polar residues" evidence="1">
    <location>
        <begin position="428"/>
        <end position="441"/>
    </location>
</feature>
<keyword evidence="3" id="KW-1185">Reference proteome</keyword>
<comment type="caution">
    <text evidence="2">The sequence shown here is derived from an EMBL/GenBank/DDBJ whole genome shotgun (WGS) entry which is preliminary data.</text>
</comment>
<dbReference type="OrthoDB" id="283111at2759"/>
<feature type="compositionally biased region" description="Low complexity" evidence="1">
    <location>
        <begin position="259"/>
        <end position="276"/>
    </location>
</feature>
<feature type="region of interest" description="Disordered" evidence="1">
    <location>
        <begin position="1342"/>
        <end position="1361"/>
    </location>
</feature>